<keyword evidence="1" id="KW-0472">Membrane</keyword>
<gene>
    <name evidence="3" type="ORF">FSS13T_26530</name>
</gene>
<evidence type="ECO:0000256" key="2">
    <source>
        <dbReference type="SAM" id="SignalP"/>
    </source>
</evidence>
<accession>A0ABP2ZWH1</accession>
<dbReference type="Pfam" id="PF13584">
    <property type="entry name" value="BatD"/>
    <property type="match status" value="2"/>
</dbReference>
<evidence type="ECO:0000313" key="4">
    <source>
        <dbReference type="Proteomes" id="UP000018234"/>
    </source>
</evidence>
<keyword evidence="4" id="KW-1185">Reference proteome</keyword>
<protein>
    <submittedName>
        <fullName evidence="3">BatD protein</fullName>
    </submittedName>
</protein>
<keyword evidence="2" id="KW-0732">Signal</keyword>
<sequence length="606" mass="67380">MKARIKNYIFLLLLTVQGVFAQVEFKATVSKNTIGINERLRVDFTMNDDGDNFEAPSFEGFKVFGGPNQSVNYSWVNGRKSFSKSYSFFLAPTKKGTFVIKPASIEIGGKVYKTNPVKVTVGNAVAQPEPEEEEDPFAIIFGNGRPRQPQQPQAPPQLKGDGVHLVAEISNPNPYLNEPITAVYKLYVSPYVSVSDFRETASPKYNNFWSQSIDVKNLSVQQGKYNGEDYRYVVLRKTVLYPQESGKLKIEPLTLDITMQAPTGRRDVFGRMEITNGTKRVSAGAQTITVKALPETGKPEDFTGAVGHFDFKVKPSKTTLKSGESLQVEVSVAGKGNMKLFTLPKPVVPSALEMYDPEHKENVTTPLTGTQGTISDTYTIVPQYKGTYTIKPLSFSYFDLNSKTYKTITSEEIRINVLDGPMPTSGDDTASAEKQTVTKSDQFAFIKSKTELSPIATDDFLGSTLFYSLLFAPFLILPIIVLAKKKKEAMDSDVAGNKIRQSNKLAKKFLSEASKQLGNKELFYDAMERALHNFLKAKLHIETSEMTKENIQELLVSKKAQTETIGDFMKLMDNCEFARYAPSTGVAMQQDYDKAVTVISDLSKQI</sequence>
<feature type="signal peptide" evidence="2">
    <location>
        <begin position="1"/>
        <end position="21"/>
    </location>
</feature>
<reference evidence="3 4" key="1">
    <citation type="submission" date="2013-08" db="EMBL/GenBank/DDBJ databases">
        <title>Flavobacterium saliperosum type strain genome sequencing.</title>
        <authorList>
            <person name="Lee K."/>
            <person name="Yi H."/>
            <person name="Park S."/>
            <person name="Chun J."/>
        </authorList>
    </citation>
    <scope>NUCLEOTIDE SEQUENCE [LARGE SCALE GENOMIC DNA]</scope>
    <source>
        <strain evidence="3 4">S13</strain>
    </source>
</reference>
<evidence type="ECO:0000313" key="3">
    <source>
        <dbReference type="EMBL" id="ESU21496.1"/>
    </source>
</evidence>
<dbReference type="PANTHER" id="PTHR40940:SF2">
    <property type="entry name" value="BATD"/>
    <property type="match status" value="1"/>
</dbReference>
<feature type="transmembrane region" description="Helical" evidence="1">
    <location>
        <begin position="465"/>
        <end position="483"/>
    </location>
</feature>
<proteinExistence type="predicted"/>
<feature type="chain" id="PRO_5046570392" evidence="2">
    <location>
        <begin position="22"/>
        <end position="606"/>
    </location>
</feature>
<comment type="caution">
    <text evidence="3">The sequence shown here is derived from an EMBL/GenBank/DDBJ whole genome shotgun (WGS) entry which is preliminary data.</text>
</comment>
<keyword evidence="1" id="KW-0812">Transmembrane</keyword>
<dbReference type="InterPro" id="IPR025738">
    <property type="entry name" value="BatD"/>
</dbReference>
<organism evidence="3 4">
    <name type="scientific">Flavobacterium saliperosum S13</name>
    <dbReference type="NCBI Taxonomy" id="1341155"/>
    <lineage>
        <taxon>Bacteria</taxon>
        <taxon>Pseudomonadati</taxon>
        <taxon>Bacteroidota</taxon>
        <taxon>Flavobacteriia</taxon>
        <taxon>Flavobacteriales</taxon>
        <taxon>Flavobacteriaceae</taxon>
        <taxon>Flavobacterium</taxon>
    </lineage>
</organism>
<dbReference type="Proteomes" id="UP000018234">
    <property type="component" value="Unassembled WGS sequence"/>
</dbReference>
<keyword evidence="1" id="KW-1133">Transmembrane helix</keyword>
<dbReference type="PANTHER" id="PTHR40940">
    <property type="entry name" value="PROTEIN BATD-RELATED"/>
    <property type="match status" value="1"/>
</dbReference>
<evidence type="ECO:0000256" key="1">
    <source>
        <dbReference type="SAM" id="Phobius"/>
    </source>
</evidence>
<name>A0ABP2ZWH1_9FLAO</name>
<dbReference type="EMBL" id="AVFO01000053">
    <property type="protein sequence ID" value="ESU21496.1"/>
    <property type="molecule type" value="Genomic_DNA"/>
</dbReference>